<keyword evidence="9" id="KW-1185">Reference proteome</keyword>
<evidence type="ECO:0000256" key="1">
    <source>
        <dbReference type="ARBA" id="ARBA00004651"/>
    </source>
</evidence>
<sequence>MPLGLLALAISGFGIGLTEFVIMGLLPEVAQTFNVDEPTAGWLISGYALSVAVSGILLTAAVT</sequence>
<comment type="subcellular location">
    <subcellularLocation>
        <location evidence="1">Cell membrane</location>
        <topology evidence="1">Multi-pass membrane protein</topology>
    </subcellularLocation>
</comment>
<dbReference type="InterPro" id="IPR050189">
    <property type="entry name" value="MFS_Efflux_Transporters"/>
</dbReference>
<dbReference type="Proteomes" id="UP000002007">
    <property type="component" value="Chromosome"/>
</dbReference>
<keyword evidence="3 6" id="KW-0812">Transmembrane</keyword>
<dbReference type="STRING" id="288705.RSal33209_0764"/>
<dbReference type="KEGG" id="rsa:RSal33209_0764"/>
<evidence type="ECO:0000256" key="5">
    <source>
        <dbReference type="ARBA" id="ARBA00023136"/>
    </source>
</evidence>
<keyword evidence="4 6" id="KW-1133">Transmembrane helix</keyword>
<dbReference type="EMBL" id="CP000910">
    <property type="protein sequence ID" value="ABY22511.1"/>
    <property type="molecule type" value="Genomic_DNA"/>
</dbReference>
<feature type="transmembrane region" description="Helical" evidence="6">
    <location>
        <begin position="42"/>
        <end position="62"/>
    </location>
</feature>
<dbReference type="GO" id="GO:0005886">
    <property type="term" value="C:plasma membrane"/>
    <property type="evidence" value="ECO:0007669"/>
    <property type="project" value="UniProtKB-SubCell"/>
</dbReference>
<evidence type="ECO:0000313" key="8">
    <source>
        <dbReference type="EMBL" id="ABY22511.1"/>
    </source>
</evidence>
<accession>A9WQ71</accession>
<gene>
    <name evidence="8" type="ordered locus">RSal33209_0764</name>
</gene>
<evidence type="ECO:0000256" key="2">
    <source>
        <dbReference type="ARBA" id="ARBA00022475"/>
    </source>
</evidence>
<dbReference type="PANTHER" id="PTHR43124:SF8">
    <property type="entry name" value="INNER MEMBRANE TRANSPORT PROTEIN YDHP"/>
    <property type="match status" value="1"/>
</dbReference>
<feature type="domain" description="Major facilitator superfamily (MFS) profile" evidence="7">
    <location>
        <begin position="4"/>
        <end position="63"/>
    </location>
</feature>
<evidence type="ECO:0000313" key="9">
    <source>
        <dbReference type="Proteomes" id="UP000002007"/>
    </source>
</evidence>
<dbReference type="InterPro" id="IPR020846">
    <property type="entry name" value="MFS_dom"/>
</dbReference>
<dbReference type="PANTHER" id="PTHR43124">
    <property type="entry name" value="PURINE EFFLUX PUMP PBUE"/>
    <property type="match status" value="1"/>
</dbReference>
<dbReference type="SUPFAM" id="SSF103473">
    <property type="entry name" value="MFS general substrate transporter"/>
    <property type="match status" value="1"/>
</dbReference>
<evidence type="ECO:0000256" key="4">
    <source>
        <dbReference type="ARBA" id="ARBA00022989"/>
    </source>
</evidence>
<keyword evidence="5 6" id="KW-0472">Membrane</keyword>
<evidence type="ECO:0000256" key="3">
    <source>
        <dbReference type="ARBA" id="ARBA00022692"/>
    </source>
</evidence>
<dbReference type="eggNOG" id="COG2814">
    <property type="taxonomic scope" value="Bacteria"/>
</dbReference>
<dbReference type="GO" id="GO:0022857">
    <property type="term" value="F:transmembrane transporter activity"/>
    <property type="evidence" value="ECO:0007669"/>
    <property type="project" value="InterPro"/>
</dbReference>
<proteinExistence type="predicted"/>
<keyword evidence="2" id="KW-1003">Cell membrane</keyword>
<protein>
    <submittedName>
        <fullName evidence="8">Arabinose efflux permease</fullName>
    </submittedName>
</protein>
<name>A9WQ71_RENSM</name>
<dbReference type="HOGENOM" id="CLU_191985_0_0_11"/>
<dbReference type="PROSITE" id="PS50850">
    <property type="entry name" value="MFS"/>
    <property type="match status" value="1"/>
</dbReference>
<dbReference type="InterPro" id="IPR036259">
    <property type="entry name" value="MFS_trans_sf"/>
</dbReference>
<reference evidence="9" key="1">
    <citation type="journal article" date="2008" name="J. Bacteriol.">
        <title>Genome sequence of the fish pathogen Renibacterium salmoninarum suggests reductive evolution away from an environmental Arthrobacter ancestor.</title>
        <authorList>
            <person name="Wiens G.D."/>
            <person name="Rockey D.D."/>
            <person name="Wu Z."/>
            <person name="Chang J."/>
            <person name="Levy R."/>
            <person name="Crane S."/>
            <person name="Chen D.S."/>
            <person name="Capri G.R."/>
            <person name="Burnett J.R."/>
            <person name="Sudheesh P.S."/>
            <person name="Schipma M.J."/>
            <person name="Burd H."/>
            <person name="Bhattacharyya A."/>
            <person name="Rhodes L.D."/>
            <person name="Kaul R."/>
            <person name="Strom M.S."/>
        </authorList>
    </citation>
    <scope>NUCLEOTIDE SEQUENCE [LARGE SCALE GENOMIC DNA]</scope>
    <source>
        <strain evidence="9">ATCC 33209 / DSM 20767 / JCM 11484 / NBRC 15589 / NCIMB 2235</strain>
    </source>
</reference>
<organism evidence="8 9">
    <name type="scientific">Renibacterium salmoninarum (strain ATCC 33209 / DSM 20767 / JCM 11484 / NBRC 15589 / NCIMB 2235)</name>
    <dbReference type="NCBI Taxonomy" id="288705"/>
    <lineage>
        <taxon>Bacteria</taxon>
        <taxon>Bacillati</taxon>
        <taxon>Actinomycetota</taxon>
        <taxon>Actinomycetes</taxon>
        <taxon>Micrococcales</taxon>
        <taxon>Micrococcaceae</taxon>
        <taxon>Renibacterium</taxon>
    </lineage>
</organism>
<evidence type="ECO:0000256" key="6">
    <source>
        <dbReference type="SAM" id="Phobius"/>
    </source>
</evidence>
<dbReference type="AlphaFoldDB" id="A9WQ71"/>
<evidence type="ECO:0000259" key="7">
    <source>
        <dbReference type="PROSITE" id="PS50850"/>
    </source>
</evidence>